<name>A0A2M9YKX0_9LEPT</name>
<dbReference type="GO" id="GO:0046872">
    <property type="term" value="F:metal ion binding"/>
    <property type="evidence" value="ECO:0007669"/>
    <property type="project" value="UniProtKB-KW"/>
</dbReference>
<comment type="similarity">
    <text evidence="2">Belongs to the metallo-beta-lactamase superfamily.</text>
</comment>
<dbReference type="InterPro" id="IPR051013">
    <property type="entry name" value="MBL_superfamily_lactonases"/>
</dbReference>
<evidence type="ECO:0000256" key="3">
    <source>
        <dbReference type="ARBA" id="ARBA00022723"/>
    </source>
</evidence>
<gene>
    <name evidence="8" type="ORF">CH376_05700</name>
    <name evidence="7" type="ORF">CH380_16920</name>
</gene>
<dbReference type="InterPro" id="IPR036866">
    <property type="entry name" value="RibonucZ/Hydroxyglut_hydro"/>
</dbReference>
<dbReference type="SMART" id="SM00849">
    <property type="entry name" value="Lactamase_B"/>
    <property type="match status" value="1"/>
</dbReference>
<dbReference type="InterPro" id="IPR001279">
    <property type="entry name" value="Metallo-B-lactamas"/>
</dbReference>
<dbReference type="AlphaFoldDB" id="A0A2M9YKX0"/>
<evidence type="ECO:0000256" key="4">
    <source>
        <dbReference type="ARBA" id="ARBA00022801"/>
    </source>
</evidence>
<evidence type="ECO:0000256" key="2">
    <source>
        <dbReference type="ARBA" id="ARBA00007749"/>
    </source>
</evidence>
<evidence type="ECO:0000256" key="1">
    <source>
        <dbReference type="ARBA" id="ARBA00001947"/>
    </source>
</evidence>
<dbReference type="Gene3D" id="3.60.15.10">
    <property type="entry name" value="Ribonuclease Z/Hydroxyacylglutathione hydrolase-like"/>
    <property type="match status" value="1"/>
</dbReference>
<evidence type="ECO:0000313" key="9">
    <source>
        <dbReference type="Proteomes" id="UP000232149"/>
    </source>
</evidence>
<protein>
    <submittedName>
        <fullName evidence="7">MBL fold metallo-hydrolase</fullName>
    </submittedName>
</protein>
<proteinExistence type="inferred from homology"/>
<evidence type="ECO:0000259" key="6">
    <source>
        <dbReference type="SMART" id="SM00849"/>
    </source>
</evidence>
<keyword evidence="9" id="KW-1185">Reference proteome</keyword>
<keyword evidence="3" id="KW-0479">Metal-binding</keyword>
<dbReference type="Proteomes" id="UP000232149">
    <property type="component" value="Unassembled WGS sequence"/>
</dbReference>
<sequence length="335" mass="37551">MFHKLIGSLFLIFLILAAASTSGCFLRAPLRKEIKNWNEIQGTEKRFTNWEEVFSNPSRLEVKALLTGYVLTGPSILIDSKNPKTPEDQKKEQWVPALSYLVHHPVQGRFLMDSGVPSVDEQGRCDFTLVGPILNIPCRSEKGLDSASQLDKLNISNENLRFVLISHLHWDHIGGMEALRKRGPVRILISEEEAEDASSAFSILHGYAPRALEVDFDVSILNKDRFQNMPILGNVYDLFGDGSVWIVSAEGHTEGELAVLLNTKTGPFLFTFDSSHLKAGFENEVTPGAVVDQKKSLESLRRMRAFSSAYPKVKVIYGHEPIQWKKESVVSLTKE</sequence>
<reference evidence="9 10" key="1">
    <citation type="submission" date="2017-07" db="EMBL/GenBank/DDBJ databases">
        <title>Leptospira spp. isolated from tropical soils.</title>
        <authorList>
            <person name="Thibeaux R."/>
            <person name="Iraola G."/>
            <person name="Ferres I."/>
            <person name="Bierque E."/>
            <person name="Girault D."/>
            <person name="Soupe-Gilbert M.-E."/>
            <person name="Picardeau M."/>
            <person name="Goarant C."/>
        </authorList>
    </citation>
    <scope>NUCLEOTIDE SEQUENCE [LARGE SCALE GENOMIC DNA]</scope>
    <source>
        <strain evidence="7 10">FH2-B-C1</strain>
        <strain evidence="8 9">FH2-B-D1</strain>
    </source>
</reference>
<keyword evidence="4 7" id="KW-0378">Hydrolase</keyword>
<organism evidence="7 10">
    <name type="scientific">Leptospira adleri</name>
    <dbReference type="NCBI Taxonomy" id="2023186"/>
    <lineage>
        <taxon>Bacteria</taxon>
        <taxon>Pseudomonadati</taxon>
        <taxon>Spirochaetota</taxon>
        <taxon>Spirochaetia</taxon>
        <taxon>Leptospirales</taxon>
        <taxon>Leptospiraceae</taxon>
        <taxon>Leptospira</taxon>
    </lineage>
</organism>
<dbReference type="Proteomes" id="UP000232188">
    <property type="component" value="Unassembled WGS sequence"/>
</dbReference>
<comment type="caution">
    <text evidence="7">The sequence shown here is derived from an EMBL/GenBank/DDBJ whole genome shotgun (WGS) entry which is preliminary data.</text>
</comment>
<dbReference type="RefSeq" id="WP_100786963.1">
    <property type="nucleotide sequence ID" value="NZ_NPDU01000010.1"/>
</dbReference>
<evidence type="ECO:0000256" key="5">
    <source>
        <dbReference type="ARBA" id="ARBA00022833"/>
    </source>
</evidence>
<evidence type="ECO:0000313" key="10">
    <source>
        <dbReference type="Proteomes" id="UP000232188"/>
    </source>
</evidence>
<dbReference type="PANTHER" id="PTHR42978:SF2">
    <property type="entry name" value="102 KBASES UNSTABLE REGION: FROM 1 TO 119443"/>
    <property type="match status" value="1"/>
</dbReference>
<dbReference type="GO" id="GO:0016787">
    <property type="term" value="F:hydrolase activity"/>
    <property type="evidence" value="ECO:0007669"/>
    <property type="project" value="UniProtKB-KW"/>
</dbReference>
<evidence type="ECO:0000313" key="8">
    <source>
        <dbReference type="EMBL" id="PJZ62993.1"/>
    </source>
</evidence>
<accession>A0A2M9YKX0</accession>
<dbReference type="EMBL" id="NPDU01000010">
    <property type="protein sequence ID" value="PJZ62993.1"/>
    <property type="molecule type" value="Genomic_DNA"/>
</dbReference>
<dbReference type="EMBL" id="NPDV01000016">
    <property type="protein sequence ID" value="PJZ52147.1"/>
    <property type="molecule type" value="Genomic_DNA"/>
</dbReference>
<dbReference type="PANTHER" id="PTHR42978">
    <property type="entry name" value="QUORUM-QUENCHING LACTONASE YTNP-RELATED-RELATED"/>
    <property type="match status" value="1"/>
</dbReference>
<dbReference type="Pfam" id="PF00753">
    <property type="entry name" value="Lactamase_B"/>
    <property type="match status" value="1"/>
</dbReference>
<comment type="cofactor">
    <cofactor evidence="1">
        <name>Zn(2+)</name>
        <dbReference type="ChEBI" id="CHEBI:29105"/>
    </cofactor>
</comment>
<feature type="domain" description="Metallo-beta-lactamase" evidence="6">
    <location>
        <begin position="96"/>
        <end position="319"/>
    </location>
</feature>
<dbReference type="SUPFAM" id="SSF56281">
    <property type="entry name" value="Metallo-hydrolase/oxidoreductase"/>
    <property type="match status" value="1"/>
</dbReference>
<keyword evidence="5" id="KW-0862">Zinc</keyword>
<evidence type="ECO:0000313" key="7">
    <source>
        <dbReference type="EMBL" id="PJZ52147.1"/>
    </source>
</evidence>
<dbReference type="CDD" id="cd07729">
    <property type="entry name" value="AHL_lactonase_MBL-fold"/>
    <property type="match status" value="1"/>
</dbReference>
<dbReference type="PROSITE" id="PS51257">
    <property type="entry name" value="PROKAR_LIPOPROTEIN"/>
    <property type="match status" value="1"/>
</dbReference>